<evidence type="ECO:0000313" key="1">
    <source>
        <dbReference type="EMBL" id="AJI53088.1"/>
    </source>
</evidence>
<gene>
    <name evidence="1" type="ORF">LA55_367</name>
</gene>
<dbReference type="EMBL" id="CP009440">
    <property type="protein sequence ID" value="AJI53088.1"/>
    <property type="molecule type" value="Genomic_DNA"/>
</dbReference>
<name>A0A0B6D5Z8_9GAMM</name>
<sequence>MNDRNITTSEIIEMAWCDKTSFDAIKSISGLSKPQVYKDYA</sequence>
<accession>A0A0B6D5Z8</accession>
<dbReference type="Proteomes" id="UP000031830">
    <property type="component" value="Chromosome"/>
</dbReference>
<proteinExistence type="predicted"/>
<dbReference type="Pfam" id="PF10985">
    <property type="entry name" value="DUF2805"/>
    <property type="match status" value="1"/>
</dbReference>
<organism evidence="1 2">
    <name type="scientific">Francisella philomiragia</name>
    <dbReference type="NCBI Taxonomy" id="28110"/>
    <lineage>
        <taxon>Bacteria</taxon>
        <taxon>Pseudomonadati</taxon>
        <taxon>Pseudomonadota</taxon>
        <taxon>Gammaproteobacteria</taxon>
        <taxon>Thiotrichales</taxon>
        <taxon>Francisellaceae</taxon>
        <taxon>Francisella</taxon>
    </lineage>
</organism>
<reference evidence="1 2" key="1">
    <citation type="journal article" date="2015" name="Genome Announc.">
        <title>Genome sequencing of 18 francisella strains to aid in assay development and testing.</title>
        <authorList>
            <person name="Johnson S.L."/>
            <person name="Daligault H.E."/>
            <person name="Davenport K.W."/>
            <person name="Coyne S.R."/>
            <person name="Frey K.G."/>
            <person name="Koroleva G.I."/>
            <person name="Broomall S.M."/>
            <person name="Bishop-Lilly K.A."/>
            <person name="Bruce D.C."/>
            <person name="Chertkov O."/>
            <person name="Freitas T."/>
            <person name="Jaissle J."/>
            <person name="Ladner J.T."/>
            <person name="Rosenzweig C.N."/>
            <person name="Gibbons H.S."/>
            <person name="Palacios G.F."/>
            <person name="Redden C.L."/>
            <person name="Xu Y."/>
            <person name="Minogue T.D."/>
            <person name="Chain P.S."/>
        </authorList>
    </citation>
    <scope>NUCLEOTIDE SEQUENCE [LARGE SCALE GENOMIC DNA]</scope>
    <source>
        <strain evidence="1 2">GA01-2794</strain>
    </source>
</reference>
<dbReference type="AlphaFoldDB" id="A0A0B6D5Z8"/>
<dbReference type="InterPro" id="IPR019882">
    <property type="entry name" value="CHP03643"/>
</dbReference>
<dbReference type="KEGG" id="fpz:LA55_367"/>
<evidence type="ECO:0000313" key="2">
    <source>
        <dbReference type="Proteomes" id="UP000031830"/>
    </source>
</evidence>
<protein>
    <submittedName>
        <fullName evidence="1">Uncharacterized protein</fullName>
    </submittedName>
</protein>
<dbReference type="STRING" id="28110.KU46_897"/>